<evidence type="ECO:0000313" key="4">
    <source>
        <dbReference type="EMBL" id="GAA3549773.1"/>
    </source>
</evidence>
<protein>
    <submittedName>
        <fullName evidence="4">Universal stress protein</fullName>
    </submittedName>
</protein>
<dbReference type="EMBL" id="BAAAYR010000001">
    <property type="protein sequence ID" value="GAA3549773.1"/>
    <property type="molecule type" value="Genomic_DNA"/>
</dbReference>
<dbReference type="InterPro" id="IPR006016">
    <property type="entry name" value="UspA"/>
</dbReference>
<comment type="similarity">
    <text evidence="1">Belongs to the universal stress protein A family.</text>
</comment>
<evidence type="ECO:0000256" key="2">
    <source>
        <dbReference type="SAM" id="MobiDB-lite"/>
    </source>
</evidence>
<gene>
    <name evidence="4" type="ORF">GCM10022197_00750</name>
</gene>
<feature type="domain" description="UspA" evidence="3">
    <location>
        <begin position="153"/>
        <end position="280"/>
    </location>
</feature>
<evidence type="ECO:0000313" key="5">
    <source>
        <dbReference type="Proteomes" id="UP001500767"/>
    </source>
</evidence>
<dbReference type="SUPFAM" id="SSF52402">
    <property type="entry name" value="Adenine nucleotide alpha hydrolases-like"/>
    <property type="match status" value="2"/>
</dbReference>
<dbReference type="Proteomes" id="UP001500767">
    <property type="component" value="Unassembled WGS sequence"/>
</dbReference>
<evidence type="ECO:0000259" key="3">
    <source>
        <dbReference type="Pfam" id="PF00582"/>
    </source>
</evidence>
<proteinExistence type="inferred from homology"/>
<dbReference type="PANTHER" id="PTHR46268:SF6">
    <property type="entry name" value="UNIVERSAL STRESS PROTEIN UP12"/>
    <property type="match status" value="1"/>
</dbReference>
<reference evidence="5" key="1">
    <citation type="journal article" date="2019" name="Int. J. Syst. Evol. Microbiol.">
        <title>The Global Catalogue of Microorganisms (GCM) 10K type strain sequencing project: providing services to taxonomists for standard genome sequencing and annotation.</title>
        <authorList>
            <consortium name="The Broad Institute Genomics Platform"/>
            <consortium name="The Broad Institute Genome Sequencing Center for Infectious Disease"/>
            <person name="Wu L."/>
            <person name="Ma J."/>
        </authorList>
    </citation>
    <scope>NUCLEOTIDE SEQUENCE [LARGE SCALE GENOMIC DNA]</scope>
    <source>
        <strain evidence="5">JCM 16540</strain>
    </source>
</reference>
<dbReference type="Gene3D" id="3.40.50.620">
    <property type="entry name" value="HUPs"/>
    <property type="match status" value="2"/>
</dbReference>
<name>A0ABP6WGG8_9ACTN</name>
<feature type="region of interest" description="Disordered" evidence="2">
    <location>
        <begin position="278"/>
        <end position="302"/>
    </location>
</feature>
<accession>A0ABP6WGG8</accession>
<dbReference type="InterPro" id="IPR014729">
    <property type="entry name" value="Rossmann-like_a/b/a_fold"/>
</dbReference>
<dbReference type="PANTHER" id="PTHR46268">
    <property type="entry name" value="STRESS RESPONSE PROTEIN NHAX"/>
    <property type="match status" value="1"/>
</dbReference>
<dbReference type="PRINTS" id="PR01438">
    <property type="entry name" value="UNVRSLSTRESS"/>
</dbReference>
<dbReference type="RefSeq" id="WP_204912752.1">
    <property type="nucleotide sequence ID" value="NZ_BAAAYR010000001.1"/>
</dbReference>
<comment type="caution">
    <text evidence="4">The sequence shown here is derived from an EMBL/GenBank/DDBJ whole genome shotgun (WGS) entry which is preliminary data.</text>
</comment>
<keyword evidence="5" id="KW-1185">Reference proteome</keyword>
<dbReference type="InterPro" id="IPR006015">
    <property type="entry name" value="Universal_stress_UspA"/>
</dbReference>
<organism evidence="4 5">
    <name type="scientific">Microlunatus spumicola</name>
    <dbReference type="NCBI Taxonomy" id="81499"/>
    <lineage>
        <taxon>Bacteria</taxon>
        <taxon>Bacillati</taxon>
        <taxon>Actinomycetota</taxon>
        <taxon>Actinomycetes</taxon>
        <taxon>Propionibacteriales</taxon>
        <taxon>Propionibacteriaceae</taxon>
        <taxon>Microlunatus</taxon>
    </lineage>
</organism>
<feature type="domain" description="UspA" evidence="3">
    <location>
        <begin position="10"/>
        <end position="142"/>
    </location>
</feature>
<sequence length="302" mass="30915">MGLGPAAQLVAVGVDGGEEAMPAARAAALLARERGWDLMLVHSLQDAPGVRAGAAAGRPSRPQESGEAVLDRVLAALPPDPTTRVHRVVSGASAVDALRAVSGYVSLLVLGQGDDGGGDQLVTGRVGSAVAAAARCPVLVVRRGTAPVDLGGRPVLVALDEETSPEASLRCAFDEAVHRGATVVVLHPPLDGDGGDDGDGDEDAGRRFADALAVVRRERPAVRVRTEEVDGEPDGRRTDGPLLASLVVVGRPHPGLHVASWSREVAGRVLAASACPLLVAPSDDPPAEVSGGGRRGARERRR</sequence>
<evidence type="ECO:0000256" key="1">
    <source>
        <dbReference type="ARBA" id="ARBA00008791"/>
    </source>
</evidence>
<dbReference type="Pfam" id="PF00582">
    <property type="entry name" value="Usp"/>
    <property type="match status" value="2"/>
</dbReference>